<feature type="region of interest" description="Disordered" evidence="1">
    <location>
        <begin position="602"/>
        <end position="624"/>
    </location>
</feature>
<dbReference type="AlphaFoldDB" id="A0ABD3SDS3"/>
<dbReference type="EMBL" id="JALLPB020000060">
    <property type="protein sequence ID" value="KAL3822615.1"/>
    <property type="molecule type" value="Genomic_DNA"/>
</dbReference>
<feature type="compositionally biased region" description="Low complexity" evidence="1">
    <location>
        <begin position="49"/>
        <end position="77"/>
    </location>
</feature>
<sequence length="1174" mass="126415">MTPKMNDDESPAVLQMIASPPRGRTVRRRGKVVIRTGARAIEEAARLPSSQRSAESSSSSSVASASVTTTASRSAASARDEYAPPPPLPTKNAAFPVGWGSRRHKRPRVARHASSRSTTTSVVAAAAADDDGYDEEGLRFGFLTAEMASSNGKFVVDRGVSPGVVDSGCRSIGSEGRREDRGYNNNRDDERDGDGSANIIIAGVGGGDAASDDYDSRGGSGFDDEGCVVTWQEAKDWSKEVEGDAASPLFVNNGEPREGDGEVLRAKIKTIPGGDGGGDRRHERHPCPRSNGTTASPSTASMTDSSCERKWRRLYACARAGGTPVVAIVGHGYRGGTAMVQDVGNLRMLIDDLSYLSSAIVQSKERTIRVNGRGGESVVEAVYRHTAITAGAACGMAELISQSDARSKLLSIYAKTTKIGAIEAILESIACVPNSAPDSFVVCRDFIEGHFRPNLATASFRESQGAGSLIDPNLDGSKGTEKYHDAISSKALAIILYFVGIACVEFGGSDASTRGSSNRLAAQWAREKVLQHKSALQGMARLVADDPVVHAYLNETNTICTECKPSFDDSLASNSALGKPDSRKVNHSSLSSKFLAHLHNQVSSLSTDHDPTKLGRSRKRKTLQQDDIQSSFIFDDSPENGSQLLFNFNESPDQYHFPVQPWESANRNQKSTCFPQMKRRCGKSKGNADDGCSLSLESQNTEAYSVDKFEEKISLAMSRTTLTQGNDRGGLFSQRDNQSSCVFCGAWAPLLISHVGHGKERSRPVTASSLALVAANCIISGRVKSSSESDDIDLSDHNDDEFSFLSDSPLSKNPIVYANEMLRLSGSLPYYSRSMSETLAAILLSNNGKNCPICISYLQDRACSLSEAIDGLCCLSPNVSETLSLQDSFLVPSLLRTVAELAFGLEDDSSPVYFESTTTALKTLTSMTHENAVACDQMTNAYSWTFPLPTLSRDSTSSSQITGLDVIFSYLFKIASLKQDRSAHQQKMDYDNSIFCLNIITNTVEMAPDLTKRIIEKIVLEEGCASKEASTRLSGLTWLTRWVVSKTLGFQDSVMKGSFGSKASSTDDNELELGEEENLVLSGNGFVLLAYLIIDNGSHSGLSFPNIRDVIIKELPFHKDGKSGGTHFMIKVLKAFCNFYHYSVGDLSVAVIAPVTKLIAGLKSISGLKPQDGA</sequence>
<feature type="region of interest" description="Disordered" evidence="1">
    <location>
        <begin position="270"/>
        <end position="305"/>
    </location>
</feature>
<feature type="region of interest" description="Disordered" evidence="1">
    <location>
        <begin position="167"/>
        <end position="197"/>
    </location>
</feature>
<feature type="region of interest" description="Disordered" evidence="1">
    <location>
        <begin position="1"/>
        <end position="123"/>
    </location>
</feature>
<dbReference type="InterPro" id="IPR011989">
    <property type="entry name" value="ARM-like"/>
</dbReference>
<evidence type="ECO:0000313" key="3">
    <source>
        <dbReference type="Proteomes" id="UP001530377"/>
    </source>
</evidence>
<protein>
    <submittedName>
        <fullName evidence="2">Uncharacterized protein</fullName>
    </submittedName>
</protein>
<reference evidence="2 3" key="1">
    <citation type="submission" date="2024-10" db="EMBL/GenBank/DDBJ databases">
        <title>Updated reference genomes for cyclostephanoid diatoms.</title>
        <authorList>
            <person name="Roberts W.R."/>
            <person name="Alverson A.J."/>
        </authorList>
    </citation>
    <scope>NUCLEOTIDE SEQUENCE [LARGE SCALE GENOMIC DNA]</scope>
    <source>
        <strain evidence="2 3">AJA228-03</strain>
    </source>
</reference>
<keyword evidence="3" id="KW-1185">Reference proteome</keyword>
<accession>A0ABD3SDS3</accession>
<feature type="compositionally biased region" description="Basic and acidic residues" evidence="1">
    <location>
        <begin position="175"/>
        <end position="194"/>
    </location>
</feature>
<dbReference type="Proteomes" id="UP001530377">
    <property type="component" value="Unassembled WGS sequence"/>
</dbReference>
<name>A0ABD3SDS3_9STRA</name>
<feature type="compositionally biased region" description="Basic residues" evidence="1">
    <location>
        <begin position="101"/>
        <end position="114"/>
    </location>
</feature>
<evidence type="ECO:0000256" key="1">
    <source>
        <dbReference type="SAM" id="MobiDB-lite"/>
    </source>
</evidence>
<feature type="compositionally biased region" description="Polar residues" evidence="1">
    <location>
        <begin position="290"/>
        <end position="305"/>
    </location>
</feature>
<dbReference type="Gene3D" id="1.25.10.10">
    <property type="entry name" value="Leucine-rich Repeat Variant"/>
    <property type="match status" value="1"/>
</dbReference>
<organism evidence="2 3">
    <name type="scientific">Cyclostephanos tholiformis</name>
    <dbReference type="NCBI Taxonomy" id="382380"/>
    <lineage>
        <taxon>Eukaryota</taxon>
        <taxon>Sar</taxon>
        <taxon>Stramenopiles</taxon>
        <taxon>Ochrophyta</taxon>
        <taxon>Bacillariophyta</taxon>
        <taxon>Coscinodiscophyceae</taxon>
        <taxon>Thalassiosirophycidae</taxon>
        <taxon>Stephanodiscales</taxon>
        <taxon>Stephanodiscaceae</taxon>
        <taxon>Cyclostephanos</taxon>
    </lineage>
</organism>
<comment type="caution">
    <text evidence="2">The sequence shown here is derived from an EMBL/GenBank/DDBJ whole genome shotgun (WGS) entry which is preliminary data.</text>
</comment>
<proteinExistence type="predicted"/>
<evidence type="ECO:0000313" key="2">
    <source>
        <dbReference type="EMBL" id="KAL3822615.1"/>
    </source>
</evidence>
<gene>
    <name evidence="2" type="ORF">ACHAXA_006400</name>
</gene>